<dbReference type="AlphaFoldDB" id="A0A559KCH0"/>
<sequence>MNTNNKTNYKLYNEDNITIEAHMQYYIDYANKLFYPSEVWIEGVQEGKWIVVKSQQFLGGDEYRYVVDFDKNGIFICGNSRFYGKQHKNDVYDQNQFKQIIKKEINKVNNLHGTTVKLINR</sequence>
<evidence type="ECO:0000313" key="2">
    <source>
        <dbReference type="Proteomes" id="UP000317036"/>
    </source>
</evidence>
<organism evidence="1 2">
    <name type="scientific">Paenibacillus cremeus</name>
    <dbReference type="NCBI Taxonomy" id="2163881"/>
    <lineage>
        <taxon>Bacteria</taxon>
        <taxon>Bacillati</taxon>
        <taxon>Bacillota</taxon>
        <taxon>Bacilli</taxon>
        <taxon>Bacillales</taxon>
        <taxon>Paenibacillaceae</taxon>
        <taxon>Paenibacillus</taxon>
    </lineage>
</organism>
<comment type="caution">
    <text evidence="1">The sequence shown here is derived from an EMBL/GenBank/DDBJ whole genome shotgun (WGS) entry which is preliminary data.</text>
</comment>
<dbReference type="RefSeq" id="WP_144846327.1">
    <property type="nucleotide sequence ID" value="NZ_VNJI01000011.1"/>
</dbReference>
<gene>
    <name evidence="1" type="ORF">FPZ49_10670</name>
</gene>
<dbReference type="EMBL" id="VNJI01000011">
    <property type="protein sequence ID" value="TVY09830.1"/>
    <property type="molecule type" value="Genomic_DNA"/>
</dbReference>
<keyword evidence="2" id="KW-1185">Reference proteome</keyword>
<protein>
    <submittedName>
        <fullName evidence="1">Uncharacterized protein</fullName>
    </submittedName>
</protein>
<dbReference type="OrthoDB" id="9891210at2"/>
<evidence type="ECO:0000313" key="1">
    <source>
        <dbReference type="EMBL" id="TVY09830.1"/>
    </source>
</evidence>
<proteinExistence type="predicted"/>
<accession>A0A559KCH0</accession>
<dbReference type="Proteomes" id="UP000317036">
    <property type="component" value="Unassembled WGS sequence"/>
</dbReference>
<name>A0A559KCH0_9BACL</name>
<reference evidence="1 2" key="1">
    <citation type="submission" date="2019-07" db="EMBL/GenBank/DDBJ databases">
        <authorList>
            <person name="Kim J."/>
        </authorList>
    </citation>
    <scope>NUCLEOTIDE SEQUENCE [LARGE SCALE GENOMIC DNA]</scope>
    <source>
        <strain evidence="1 2">JC52</strain>
    </source>
</reference>